<protein>
    <submittedName>
        <fullName evidence="3">ElaA protein</fullName>
    </submittedName>
</protein>
<name>A0A8J3BVL0_9ACTN</name>
<dbReference type="Proteomes" id="UP000662200">
    <property type="component" value="Unassembled WGS sequence"/>
</dbReference>
<gene>
    <name evidence="3" type="primary">elaA</name>
    <name evidence="3" type="ORF">GCM10010124_34930</name>
</gene>
<evidence type="ECO:0000313" key="4">
    <source>
        <dbReference type="Proteomes" id="UP000662200"/>
    </source>
</evidence>
<dbReference type="AlphaFoldDB" id="A0A8J3BVL0"/>
<organism evidence="3 4">
    <name type="scientific">Pilimelia terevasa</name>
    <dbReference type="NCBI Taxonomy" id="53372"/>
    <lineage>
        <taxon>Bacteria</taxon>
        <taxon>Bacillati</taxon>
        <taxon>Actinomycetota</taxon>
        <taxon>Actinomycetes</taxon>
        <taxon>Micromonosporales</taxon>
        <taxon>Micromonosporaceae</taxon>
        <taxon>Pilimelia</taxon>
    </lineage>
</organism>
<evidence type="ECO:0000256" key="1">
    <source>
        <dbReference type="SAM" id="MobiDB-lite"/>
    </source>
</evidence>
<dbReference type="PROSITE" id="PS51186">
    <property type="entry name" value="GNAT"/>
    <property type="match status" value="1"/>
</dbReference>
<dbReference type="GO" id="GO:0016747">
    <property type="term" value="F:acyltransferase activity, transferring groups other than amino-acyl groups"/>
    <property type="evidence" value="ECO:0007669"/>
    <property type="project" value="InterPro"/>
</dbReference>
<accession>A0A8J3BVL0</accession>
<feature type="compositionally biased region" description="Low complexity" evidence="1">
    <location>
        <begin position="1"/>
        <end position="17"/>
    </location>
</feature>
<dbReference type="CDD" id="cd04301">
    <property type="entry name" value="NAT_SF"/>
    <property type="match status" value="1"/>
</dbReference>
<reference evidence="3" key="1">
    <citation type="journal article" date="2014" name="Int. J. Syst. Evol. Microbiol.">
        <title>Complete genome sequence of Corynebacterium casei LMG S-19264T (=DSM 44701T), isolated from a smear-ripened cheese.</title>
        <authorList>
            <consortium name="US DOE Joint Genome Institute (JGI-PGF)"/>
            <person name="Walter F."/>
            <person name="Albersmeier A."/>
            <person name="Kalinowski J."/>
            <person name="Ruckert C."/>
        </authorList>
    </citation>
    <scope>NUCLEOTIDE SEQUENCE</scope>
    <source>
        <strain evidence="3">JCM 3091</strain>
    </source>
</reference>
<comment type="caution">
    <text evidence="3">The sequence shown here is derived from an EMBL/GenBank/DDBJ whole genome shotgun (WGS) entry which is preliminary data.</text>
</comment>
<evidence type="ECO:0000259" key="2">
    <source>
        <dbReference type="PROSITE" id="PS51186"/>
    </source>
</evidence>
<dbReference type="SUPFAM" id="SSF55729">
    <property type="entry name" value="Acyl-CoA N-acyltransferases (Nat)"/>
    <property type="match status" value="1"/>
</dbReference>
<dbReference type="Pfam" id="PF13673">
    <property type="entry name" value="Acetyltransf_10"/>
    <property type="match status" value="1"/>
</dbReference>
<keyword evidence="4" id="KW-1185">Reference proteome</keyword>
<dbReference type="InterPro" id="IPR000182">
    <property type="entry name" value="GNAT_dom"/>
</dbReference>
<proteinExistence type="predicted"/>
<dbReference type="EMBL" id="BMQC01000015">
    <property type="protein sequence ID" value="GGK39119.1"/>
    <property type="molecule type" value="Genomic_DNA"/>
</dbReference>
<evidence type="ECO:0000313" key="3">
    <source>
        <dbReference type="EMBL" id="GGK39119.1"/>
    </source>
</evidence>
<dbReference type="InterPro" id="IPR016181">
    <property type="entry name" value="Acyl_CoA_acyltransferase"/>
</dbReference>
<reference evidence="3" key="2">
    <citation type="submission" date="2020-09" db="EMBL/GenBank/DDBJ databases">
        <authorList>
            <person name="Sun Q."/>
            <person name="Ohkuma M."/>
        </authorList>
    </citation>
    <scope>NUCLEOTIDE SEQUENCE</scope>
    <source>
        <strain evidence="3">JCM 3091</strain>
    </source>
</reference>
<sequence>MVDPLHAAPPLGSGAAAARERRRPAAGGSRTIHRMVEVHQAGFAQLDPHTLYEVLRLRAEVFVVEQDCPYQDLDNRDVEPTALHVWSTGDGALLGYLRVLEEPDGTARIGRVVVRGAARGTGVVQRLMHAALAHIGARPSVLAAQAHLERFYARFGYRACGPGFDEDGIPHLPMRRDAD</sequence>
<feature type="domain" description="N-acetyltransferase" evidence="2">
    <location>
        <begin position="41"/>
        <end position="179"/>
    </location>
</feature>
<feature type="region of interest" description="Disordered" evidence="1">
    <location>
        <begin position="1"/>
        <end position="29"/>
    </location>
</feature>
<dbReference type="Gene3D" id="3.40.630.30">
    <property type="match status" value="1"/>
</dbReference>